<dbReference type="EMBL" id="ML178868">
    <property type="protein sequence ID" value="TFK96012.1"/>
    <property type="molecule type" value="Genomic_DNA"/>
</dbReference>
<dbReference type="GO" id="GO:0004674">
    <property type="term" value="F:protein serine/threonine kinase activity"/>
    <property type="evidence" value="ECO:0007669"/>
    <property type="project" value="TreeGrafter"/>
</dbReference>
<dbReference type="InterPro" id="IPR011009">
    <property type="entry name" value="Kinase-like_dom_sf"/>
</dbReference>
<dbReference type="InterPro" id="IPR000719">
    <property type="entry name" value="Prot_kinase_dom"/>
</dbReference>
<dbReference type="SMART" id="SM00220">
    <property type="entry name" value="S_TKc"/>
    <property type="match status" value="1"/>
</dbReference>
<accession>A0A5C3Q211</accession>
<sequence length="608" mass="67559">MPEEWIEHSSLSFLSSFQRDDAHPAISFAVEGPYSLQDSEDLRPAVQLSREWYDCLADRGLRFKYDPRFYGGGDAYLVGEQAELQDIADEAASRPLSRSSFRCRSYAVKIATSHELKVHQYLKNVCDDRNQWPLSLCRQERSPLPELLPNNLTIIFFTDYGFSLQKAWRNPHTELTFTTLRKCTYQLISAVEFLHARKVAHLDIKPANVALNVVPGDGACNNCCIMEEAVQFRPRLTLIDLGSAEIITAGSKLLDYPSGISGCVPAEVRVYHGDPPGMKFPFASTPPLDPEGGSDTESEFSEDEPINVPCCPFSVDVWAVGHLFHCMASIVTNEAHREALQHLRERIMDIRPTAEITHDQLARSPYDIPRGASPTSDLRRILLEKEDELREDVIDRVPFFVGPAQEIESRHSSTRPTVSKLENGHICANFKKRPTSDDDISSDDPRSPLLPNSTGYSSHGASKSFSRGSSRSHTISAGSNTDSACTVGATSPRPRSTTTDYYTDDDVRDAESDTTGTGCPTSRGASDRADTPSCVQVLKDDAVVPAGWGSRINPNLQISGHIAVAAATVYCNMYNNADTVRCIDVIMQTPWYMKHIPAVVARYWSRYR</sequence>
<evidence type="ECO:0000256" key="2">
    <source>
        <dbReference type="ARBA" id="ARBA00022840"/>
    </source>
</evidence>
<dbReference type="Gene3D" id="1.10.510.10">
    <property type="entry name" value="Transferase(Phosphotransferase) domain 1"/>
    <property type="match status" value="1"/>
</dbReference>
<dbReference type="PANTHER" id="PTHR24346:SF75">
    <property type="entry name" value="AURORA KINASE"/>
    <property type="match status" value="1"/>
</dbReference>
<dbReference type="PROSITE" id="PS50011">
    <property type="entry name" value="PROTEIN_KINASE_DOM"/>
    <property type="match status" value="1"/>
</dbReference>
<feature type="domain" description="Protein kinase" evidence="4">
    <location>
        <begin position="64"/>
        <end position="400"/>
    </location>
</feature>
<dbReference type="GO" id="GO:0005524">
    <property type="term" value="F:ATP binding"/>
    <property type="evidence" value="ECO:0007669"/>
    <property type="project" value="UniProtKB-KW"/>
</dbReference>
<evidence type="ECO:0000256" key="3">
    <source>
        <dbReference type="SAM" id="MobiDB-lite"/>
    </source>
</evidence>
<feature type="compositionally biased region" description="Low complexity" evidence="3">
    <location>
        <begin position="447"/>
        <end position="477"/>
    </location>
</feature>
<dbReference type="GO" id="GO:0005737">
    <property type="term" value="C:cytoplasm"/>
    <property type="evidence" value="ECO:0007669"/>
    <property type="project" value="TreeGrafter"/>
</dbReference>
<dbReference type="OrthoDB" id="1405469at2759"/>
<organism evidence="5 6">
    <name type="scientific">Pterulicium gracile</name>
    <dbReference type="NCBI Taxonomy" id="1884261"/>
    <lineage>
        <taxon>Eukaryota</taxon>
        <taxon>Fungi</taxon>
        <taxon>Dikarya</taxon>
        <taxon>Basidiomycota</taxon>
        <taxon>Agaricomycotina</taxon>
        <taxon>Agaricomycetes</taxon>
        <taxon>Agaricomycetidae</taxon>
        <taxon>Agaricales</taxon>
        <taxon>Pleurotineae</taxon>
        <taxon>Pterulaceae</taxon>
        <taxon>Pterulicium</taxon>
    </lineage>
</organism>
<dbReference type="AlphaFoldDB" id="A0A5C3Q211"/>
<gene>
    <name evidence="5" type="ORF">BDV98DRAFT_608554</name>
</gene>
<proteinExistence type="predicted"/>
<dbReference type="PANTHER" id="PTHR24346">
    <property type="entry name" value="MAP/MICROTUBULE AFFINITY-REGULATING KINASE"/>
    <property type="match status" value="1"/>
</dbReference>
<dbReference type="SUPFAM" id="SSF56112">
    <property type="entry name" value="Protein kinase-like (PK-like)"/>
    <property type="match status" value="1"/>
</dbReference>
<keyword evidence="1" id="KW-0547">Nucleotide-binding</keyword>
<feature type="compositionally biased region" description="Polar residues" evidence="3">
    <location>
        <begin position="513"/>
        <end position="524"/>
    </location>
</feature>
<dbReference type="Pfam" id="PF00069">
    <property type="entry name" value="Pkinase"/>
    <property type="match status" value="1"/>
</dbReference>
<keyword evidence="6" id="KW-1185">Reference proteome</keyword>
<name>A0A5C3Q211_9AGAR</name>
<evidence type="ECO:0000256" key="1">
    <source>
        <dbReference type="ARBA" id="ARBA00022741"/>
    </source>
</evidence>
<feature type="region of interest" description="Disordered" evidence="3">
    <location>
        <begin position="425"/>
        <end position="532"/>
    </location>
</feature>
<evidence type="ECO:0000313" key="5">
    <source>
        <dbReference type="EMBL" id="TFK96012.1"/>
    </source>
</evidence>
<evidence type="ECO:0000313" key="6">
    <source>
        <dbReference type="Proteomes" id="UP000305067"/>
    </source>
</evidence>
<protein>
    <recommendedName>
        <fullName evidence="4">Protein kinase domain-containing protein</fullName>
    </recommendedName>
</protein>
<keyword evidence="2" id="KW-0067">ATP-binding</keyword>
<dbReference type="GO" id="GO:0035556">
    <property type="term" value="P:intracellular signal transduction"/>
    <property type="evidence" value="ECO:0007669"/>
    <property type="project" value="TreeGrafter"/>
</dbReference>
<evidence type="ECO:0000259" key="4">
    <source>
        <dbReference type="PROSITE" id="PS50011"/>
    </source>
</evidence>
<dbReference type="Proteomes" id="UP000305067">
    <property type="component" value="Unassembled WGS sequence"/>
</dbReference>
<reference evidence="5 6" key="1">
    <citation type="journal article" date="2019" name="Nat. Ecol. Evol.">
        <title>Megaphylogeny resolves global patterns of mushroom evolution.</title>
        <authorList>
            <person name="Varga T."/>
            <person name="Krizsan K."/>
            <person name="Foldi C."/>
            <person name="Dima B."/>
            <person name="Sanchez-Garcia M."/>
            <person name="Sanchez-Ramirez S."/>
            <person name="Szollosi G.J."/>
            <person name="Szarkandi J.G."/>
            <person name="Papp V."/>
            <person name="Albert L."/>
            <person name="Andreopoulos W."/>
            <person name="Angelini C."/>
            <person name="Antonin V."/>
            <person name="Barry K.W."/>
            <person name="Bougher N.L."/>
            <person name="Buchanan P."/>
            <person name="Buyck B."/>
            <person name="Bense V."/>
            <person name="Catcheside P."/>
            <person name="Chovatia M."/>
            <person name="Cooper J."/>
            <person name="Damon W."/>
            <person name="Desjardin D."/>
            <person name="Finy P."/>
            <person name="Geml J."/>
            <person name="Haridas S."/>
            <person name="Hughes K."/>
            <person name="Justo A."/>
            <person name="Karasinski D."/>
            <person name="Kautmanova I."/>
            <person name="Kiss B."/>
            <person name="Kocsube S."/>
            <person name="Kotiranta H."/>
            <person name="LaButti K.M."/>
            <person name="Lechner B.E."/>
            <person name="Liimatainen K."/>
            <person name="Lipzen A."/>
            <person name="Lukacs Z."/>
            <person name="Mihaltcheva S."/>
            <person name="Morgado L.N."/>
            <person name="Niskanen T."/>
            <person name="Noordeloos M.E."/>
            <person name="Ohm R.A."/>
            <person name="Ortiz-Santana B."/>
            <person name="Ovrebo C."/>
            <person name="Racz N."/>
            <person name="Riley R."/>
            <person name="Savchenko A."/>
            <person name="Shiryaev A."/>
            <person name="Soop K."/>
            <person name="Spirin V."/>
            <person name="Szebenyi C."/>
            <person name="Tomsovsky M."/>
            <person name="Tulloss R.E."/>
            <person name="Uehling J."/>
            <person name="Grigoriev I.V."/>
            <person name="Vagvolgyi C."/>
            <person name="Papp T."/>
            <person name="Martin F.M."/>
            <person name="Miettinen O."/>
            <person name="Hibbett D.S."/>
            <person name="Nagy L.G."/>
        </authorList>
    </citation>
    <scope>NUCLEOTIDE SEQUENCE [LARGE SCALE GENOMIC DNA]</scope>
    <source>
        <strain evidence="5 6">CBS 309.79</strain>
    </source>
</reference>